<dbReference type="GO" id="GO:0005524">
    <property type="term" value="F:ATP binding"/>
    <property type="evidence" value="ECO:0007669"/>
    <property type="project" value="InterPro"/>
</dbReference>
<accession>X1RPC1</accession>
<keyword evidence="2" id="KW-0813">Transport</keyword>
<dbReference type="Pfam" id="PF00005">
    <property type="entry name" value="ABC_tran"/>
    <property type="match status" value="1"/>
</dbReference>
<dbReference type="PANTHER" id="PTHR43820:SF2">
    <property type="entry name" value="ABC TRANSPORTER ATP-BINDING PROTEIN"/>
    <property type="match status" value="1"/>
</dbReference>
<evidence type="ECO:0000256" key="3">
    <source>
        <dbReference type="ARBA" id="ARBA00022970"/>
    </source>
</evidence>
<dbReference type="GO" id="GO:0015658">
    <property type="term" value="F:branched-chain amino acid transmembrane transporter activity"/>
    <property type="evidence" value="ECO:0007669"/>
    <property type="project" value="TreeGrafter"/>
</dbReference>
<name>X1RPC1_9ZZZZ</name>
<dbReference type="PANTHER" id="PTHR43820">
    <property type="entry name" value="HIGH-AFFINITY BRANCHED-CHAIN AMINO ACID TRANSPORT ATP-BINDING PROTEIN LIVF"/>
    <property type="match status" value="1"/>
</dbReference>
<protein>
    <recommendedName>
        <fullName evidence="4">ABC transporter domain-containing protein</fullName>
    </recommendedName>
</protein>
<comment type="caution">
    <text evidence="5">The sequence shown here is derived from an EMBL/GenBank/DDBJ whole genome shotgun (WGS) entry which is preliminary data.</text>
</comment>
<dbReference type="GO" id="GO:0016887">
    <property type="term" value="F:ATP hydrolysis activity"/>
    <property type="evidence" value="ECO:0007669"/>
    <property type="project" value="InterPro"/>
</dbReference>
<organism evidence="5">
    <name type="scientific">marine sediment metagenome</name>
    <dbReference type="NCBI Taxonomy" id="412755"/>
    <lineage>
        <taxon>unclassified sequences</taxon>
        <taxon>metagenomes</taxon>
        <taxon>ecological metagenomes</taxon>
    </lineage>
</organism>
<evidence type="ECO:0000256" key="1">
    <source>
        <dbReference type="ARBA" id="ARBA00005417"/>
    </source>
</evidence>
<dbReference type="InterPro" id="IPR052156">
    <property type="entry name" value="BCAA_Transport_ATP-bd_LivF"/>
</dbReference>
<feature type="domain" description="ABC transporter" evidence="4">
    <location>
        <begin position="1"/>
        <end position="71"/>
    </location>
</feature>
<evidence type="ECO:0000259" key="4">
    <source>
        <dbReference type="Pfam" id="PF00005"/>
    </source>
</evidence>
<gene>
    <name evidence="5" type="ORF">S12H4_19248</name>
</gene>
<dbReference type="GO" id="GO:0015807">
    <property type="term" value="P:L-amino acid transport"/>
    <property type="evidence" value="ECO:0007669"/>
    <property type="project" value="TreeGrafter"/>
</dbReference>
<comment type="similarity">
    <text evidence="1">Belongs to the ABC transporter superfamily.</text>
</comment>
<dbReference type="AlphaFoldDB" id="X1RPC1"/>
<dbReference type="SUPFAM" id="SSF52540">
    <property type="entry name" value="P-loop containing nucleoside triphosphate hydrolases"/>
    <property type="match status" value="1"/>
</dbReference>
<evidence type="ECO:0000256" key="2">
    <source>
        <dbReference type="ARBA" id="ARBA00022448"/>
    </source>
</evidence>
<dbReference type="InterPro" id="IPR027417">
    <property type="entry name" value="P-loop_NTPase"/>
</dbReference>
<reference evidence="5" key="1">
    <citation type="journal article" date="2014" name="Front. Microbiol.">
        <title>High frequency of phylogenetically diverse reductive dehalogenase-homologous genes in deep subseafloor sedimentary metagenomes.</title>
        <authorList>
            <person name="Kawai M."/>
            <person name="Futagami T."/>
            <person name="Toyoda A."/>
            <person name="Takaki Y."/>
            <person name="Nishi S."/>
            <person name="Hori S."/>
            <person name="Arai W."/>
            <person name="Tsubouchi T."/>
            <person name="Morono Y."/>
            <person name="Uchiyama I."/>
            <person name="Ito T."/>
            <person name="Fujiyama A."/>
            <person name="Inagaki F."/>
            <person name="Takami H."/>
        </authorList>
    </citation>
    <scope>NUCLEOTIDE SEQUENCE</scope>
    <source>
        <strain evidence="5">Expedition CK06-06</strain>
    </source>
</reference>
<dbReference type="Gene3D" id="3.40.50.300">
    <property type="entry name" value="P-loop containing nucleotide triphosphate hydrolases"/>
    <property type="match status" value="1"/>
</dbReference>
<dbReference type="EMBL" id="BARW01009600">
    <property type="protein sequence ID" value="GAI82478.1"/>
    <property type="molecule type" value="Genomic_DNA"/>
</dbReference>
<feature type="non-terminal residue" evidence="5">
    <location>
        <position position="1"/>
    </location>
</feature>
<proteinExistence type="inferred from homology"/>
<keyword evidence="3" id="KW-0029">Amino-acid transport</keyword>
<dbReference type="InterPro" id="IPR003439">
    <property type="entry name" value="ABC_transporter-like_ATP-bd"/>
</dbReference>
<sequence>PDLTVRENLEIGMRREKEGGWTLEKIYMLFPVLKERESQEGGTLSGGEQQMLTVARALMGNPRLLLLDEPCEGLAPRVVKMLEQQMRLLKEEGMAILLAEQNSNFALKFSDMAYILEKGQVCWEGLVGELKKKPEIMKQYLGV</sequence>
<evidence type="ECO:0000313" key="5">
    <source>
        <dbReference type="EMBL" id="GAI82478.1"/>
    </source>
</evidence>